<dbReference type="EMBL" id="JAEOAH010000050">
    <property type="protein sequence ID" value="MBK3497134.1"/>
    <property type="molecule type" value="Genomic_DNA"/>
</dbReference>
<proteinExistence type="predicted"/>
<dbReference type="Proteomes" id="UP000618943">
    <property type="component" value="Unassembled WGS sequence"/>
</dbReference>
<evidence type="ECO:0008006" key="4">
    <source>
        <dbReference type="Google" id="ProtNLM"/>
    </source>
</evidence>
<organism evidence="2 3">
    <name type="scientific">Viridibacillus soli</name>
    <dbReference type="NCBI Taxonomy" id="2798301"/>
    <lineage>
        <taxon>Bacteria</taxon>
        <taxon>Bacillati</taxon>
        <taxon>Bacillota</taxon>
        <taxon>Bacilli</taxon>
        <taxon>Bacillales</taxon>
        <taxon>Caryophanaceae</taxon>
        <taxon>Viridibacillus</taxon>
    </lineage>
</organism>
<keyword evidence="1" id="KW-0472">Membrane</keyword>
<evidence type="ECO:0000313" key="3">
    <source>
        <dbReference type="Proteomes" id="UP000618943"/>
    </source>
</evidence>
<accession>A0ABS1HCK2</accession>
<dbReference type="RefSeq" id="WP_200750437.1">
    <property type="nucleotide sequence ID" value="NZ_JAEOAH010000050.1"/>
</dbReference>
<comment type="caution">
    <text evidence="2">The sequence shown here is derived from an EMBL/GenBank/DDBJ whole genome shotgun (WGS) entry which is preliminary data.</text>
</comment>
<sequence>MKKAGIFIIVLSIIAIGVFGVFKFKMNTVESAVLNYLITEENIPEDMILNALGFIANLPNERNWMVSVKLKEDDKTYYYYKNKNDEVILESYVENGYEYVYPNGILQEK</sequence>
<protein>
    <recommendedName>
        <fullName evidence="4">DUF3139 domain-containing protein</fullName>
    </recommendedName>
</protein>
<keyword evidence="1" id="KW-0812">Transmembrane</keyword>
<feature type="transmembrane region" description="Helical" evidence="1">
    <location>
        <begin position="6"/>
        <end position="24"/>
    </location>
</feature>
<evidence type="ECO:0000313" key="2">
    <source>
        <dbReference type="EMBL" id="MBK3497134.1"/>
    </source>
</evidence>
<reference evidence="2 3" key="1">
    <citation type="submission" date="2020-12" db="EMBL/GenBank/DDBJ databases">
        <title>YIM B01967 draft genome.</title>
        <authorList>
            <person name="Yan X."/>
        </authorList>
    </citation>
    <scope>NUCLEOTIDE SEQUENCE [LARGE SCALE GENOMIC DNA]</scope>
    <source>
        <strain evidence="2 3">YIM B01967</strain>
    </source>
</reference>
<keyword evidence="1" id="KW-1133">Transmembrane helix</keyword>
<gene>
    <name evidence="2" type="ORF">JFL43_20320</name>
</gene>
<evidence type="ECO:0000256" key="1">
    <source>
        <dbReference type="SAM" id="Phobius"/>
    </source>
</evidence>
<keyword evidence="3" id="KW-1185">Reference proteome</keyword>
<name>A0ABS1HCK2_9BACL</name>